<name>E5AKP2_MYCRK</name>
<evidence type="ECO:0000313" key="2">
    <source>
        <dbReference type="EMBL" id="CBW73714.1"/>
    </source>
</evidence>
<dbReference type="RefSeq" id="WP_013433952.1">
    <property type="nucleotide sequence ID" value="NC_014722.1"/>
</dbReference>
<evidence type="ECO:0000256" key="1">
    <source>
        <dbReference type="SAM" id="MobiDB-lite"/>
    </source>
</evidence>
<accession>E5AKP2</accession>
<sequence length="253" mass="28378">MLIHQYDHQTGQYVSSRLADPDPINPTRWLIPSCCTDVPLPERQRNQWPFFRNGAWVLLPDFRGQRLFRKVNGAAAEILAPGITADDAGLTPIPRPGDEYVWTDDGWQIDPRIIAQRERDAAMREFDRRMSEAQAANAGKADAYAAGLLSDEQVALFKAWSQYQMELVRVVNAADFPTHVQWPSPPDEQAIVTKALSERVLSQVHEQKAHRASHYAAQHAAVQHADDASLNDELVPGLDTDNASTPDVSDREY</sequence>
<reference evidence="2 3" key="1">
    <citation type="journal article" date="2011" name="J. Bacteriol.">
        <title>Complete genome sequence of Burkholderia rhizoxinica, an endosymbiont of Rhizopus microsporus.</title>
        <authorList>
            <person name="Lackner G."/>
            <person name="Moebius N."/>
            <person name="Partida-Martinez L."/>
            <person name="Hertweck C."/>
        </authorList>
    </citation>
    <scope>NUCLEOTIDE SEQUENCE [LARGE SCALE GENOMIC DNA]</scope>
    <source>
        <strain evidence="3">DSM 19002 / CIP 109453 / HKI 454</strain>
    </source>
</reference>
<feature type="region of interest" description="Disordered" evidence="1">
    <location>
        <begin position="232"/>
        <end position="253"/>
    </location>
</feature>
<dbReference type="EMBL" id="FR687359">
    <property type="protein sequence ID" value="CBW73714.1"/>
    <property type="molecule type" value="Genomic_DNA"/>
</dbReference>
<organism evidence="2 3">
    <name type="scientific">Mycetohabitans rhizoxinica (strain DSM 19002 / CIP 109453 / HKI 454)</name>
    <name type="common">Paraburkholderia rhizoxinica</name>
    <dbReference type="NCBI Taxonomy" id="882378"/>
    <lineage>
        <taxon>Bacteria</taxon>
        <taxon>Pseudomonadati</taxon>
        <taxon>Pseudomonadota</taxon>
        <taxon>Betaproteobacteria</taxon>
        <taxon>Burkholderiales</taxon>
        <taxon>Burkholderiaceae</taxon>
        <taxon>Mycetohabitans</taxon>
    </lineage>
</organism>
<gene>
    <name evidence="2" type="ordered locus">RBRH_00872</name>
</gene>
<dbReference type="InterPro" id="IPR003458">
    <property type="entry name" value="Phage_T4_Gp38_tail_assem"/>
</dbReference>
<protein>
    <submittedName>
        <fullName evidence="2">Tail fiber assembly protein</fullName>
    </submittedName>
</protein>
<evidence type="ECO:0000313" key="3">
    <source>
        <dbReference type="Proteomes" id="UP000007437"/>
    </source>
</evidence>
<proteinExistence type="predicted"/>
<dbReference type="Proteomes" id="UP000007437">
    <property type="component" value="Chromosome"/>
</dbReference>
<dbReference type="eggNOG" id="ENOG5032YSK">
    <property type="taxonomic scope" value="Bacteria"/>
</dbReference>
<dbReference type="Pfam" id="PF02413">
    <property type="entry name" value="Caudo_TAP"/>
    <property type="match status" value="1"/>
</dbReference>
<dbReference type="HOGENOM" id="CLU_084143_1_0_4"/>
<dbReference type="STRING" id="882378.RBRH_00872"/>
<dbReference type="AlphaFoldDB" id="E5AKP2"/>
<dbReference type="KEGG" id="brh:RBRH_00872"/>
<dbReference type="OrthoDB" id="9027476at2"/>